<dbReference type="Proteomes" id="UP000284531">
    <property type="component" value="Unassembled WGS sequence"/>
</dbReference>
<name>A0A419X8L2_9BACT</name>
<dbReference type="PANTHER" id="PTHR44858">
    <property type="entry name" value="TETRATRICOPEPTIDE REPEAT PROTEIN 6"/>
    <property type="match status" value="1"/>
</dbReference>
<keyword evidence="5" id="KW-1185">Reference proteome</keyword>
<dbReference type="Pfam" id="PF13181">
    <property type="entry name" value="TPR_8"/>
    <property type="match status" value="1"/>
</dbReference>
<keyword evidence="2 3" id="KW-0802">TPR repeat</keyword>
<feature type="repeat" description="TPR" evidence="3">
    <location>
        <begin position="141"/>
        <end position="174"/>
    </location>
</feature>
<dbReference type="PANTHER" id="PTHR44858:SF1">
    <property type="entry name" value="UDP-N-ACETYLGLUCOSAMINE--PEPTIDE N-ACETYLGLUCOSAMINYLTRANSFERASE SPINDLY-RELATED"/>
    <property type="match status" value="1"/>
</dbReference>
<dbReference type="GO" id="GO:0009279">
    <property type="term" value="C:cell outer membrane"/>
    <property type="evidence" value="ECO:0007669"/>
    <property type="project" value="TreeGrafter"/>
</dbReference>
<dbReference type="GO" id="GO:0046813">
    <property type="term" value="P:receptor-mediated virion attachment to host cell"/>
    <property type="evidence" value="ECO:0007669"/>
    <property type="project" value="TreeGrafter"/>
</dbReference>
<dbReference type="InterPro" id="IPR011990">
    <property type="entry name" value="TPR-like_helical_dom_sf"/>
</dbReference>
<dbReference type="Gene3D" id="1.25.40.10">
    <property type="entry name" value="Tetratricopeptide repeat domain"/>
    <property type="match status" value="2"/>
</dbReference>
<evidence type="ECO:0000313" key="4">
    <source>
        <dbReference type="EMBL" id="RKE04042.1"/>
    </source>
</evidence>
<dbReference type="OrthoDB" id="1524241at2"/>
<comment type="caution">
    <text evidence="4">The sequence shown here is derived from an EMBL/GenBank/DDBJ whole genome shotgun (WGS) entry which is preliminary data.</text>
</comment>
<dbReference type="SUPFAM" id="SSF48452">
    <property type="entry name" value="TPR-like"/>
    <property type="match status" value="1"/>
</dbReference>
<evidence type="ECO:0000256" key="3">
    <source>
        <dbReference type="PROSITE-ProRule" id="PRU00339"/>
    </source>
</evidence>
<dbReference type="InterPro" id="IPR019734">
    <property type="entry name" value="TPR_rpt"/>
</dbReference>
<dbReference type="AlphaFoldDB" id="A0A419X8L2"/>
<gene>
    <name evidence="4" type="ORF">BXY64_1056</name>
</gene>
<protein>
    <submittedName>
        <fullName evidence="4">Tetratricopeptide repeat protein</fullName>
    </submittedName>
</protein>
<dbReference type="RefSeq" id="WP_120238857.1">
    <property type="nucleotide sequence ID" value="NZ_CANNEC010000004.1"/>
</dbReference>
<dbReference type="InterPro" id="IPR050498">
    <property type="entry name" value="Ycf3"/>
</dbReference>
<organism evidence="4 5">
    <name type="scientific">Marinifilum flexuosum</name>
    <dbReference type="NCBI Taxonomy" id="1117708"/>
    <lineage>
        <taxon>Bacteria</taxon>
        <taxon>Pseudomonadati</taxon>
        <taxon>Bacteroidota</taxon>
        <taxon>Bacteroidia</taxon>
        <taxon>Marinilabiliales</taxon>
        <taxon>Marinifilaceae</taxon>
    </lineage>
</organism>
<keyword evidence="1" id="KW-0677">Repeat</keyword>
<dbReference type="EMBL" id="RAPQ01000008">
    <property type="protein sequence ID" value="RKE04042.1"/>
    <property type="molecule type" value="Genomic_DNA"/>
</dbReference>
<dbReference type="PROSITE" id="PS50005">
    <property type="entry name" value="TPR"/>
    <property type="match status" value="1"/>
</dbReference>
<sequence>MKYRIFICLIFLSYFAIGQDINVDLNTRNRAAEVANKAIENIQKQDYKAAIPLLTKAISIDTTLRKPYLYLYTLATNREEFRDSALSLLQKAKRIFQQDDEICYYIGEIYKMQGDLNRAMLEYSMAIAYSKMNGSDFYLVPHYYFNRATISLKKNRFSSAIIDYSYAIQLKPDYTAAYVNRGISLFQAGKKDDACTDWKSAMDAGSGEATEYWERNCKVKK</sequence>
<accession>A0A419X8L2</accession>
<evidence type="ECO:0000313" key="5">
    <source>
        <dbReference type="Proteomes" id="UP000284531"/>
    </source>
</evidence>
<dbReference type="SMART" id="SM00028">
    <property type="entry name" value="TPR"/>
    <property type="match status" value="4"/>
</dbReference>
<reference evidence="4 5" key="1">
    <citation type="submission" date="2018-09" db="EMBL/GenBank/DDBJ databases">
        <title>Genomic Encyclopedia of Archaeal and Bacterial Type Strains, Phase II (KMG-II): from individual species to whole genera.</title>
        <authorList>
            <person name="Goeker M."/>
        </authorList>
    </citation>
    <scope>NUCLEOTIDE SEQUENCE [LARGE SCALE GENOMIC DNA]</scope>
    <source>
        <strain evidence="4 5">DSM 21950</strain>
    </source>
</reference>
<proteinExistence type="predicted"/>
<evidence type="ECO:0000256" key="1">
    <source>
        <dbReference type="ARBA" id="ARBA00022737"/>
    </source>
</evidence>
<evidence type="ECO:0000256" key="2">
    <source>
        <dbReference type="ARBA" id="ARBA00022803"/>
    </source>
</evidence>